<comment type="caution">
    <text evidence="1">The sequence shown here is derived from an EMBL/GenBank/DDBJ whole genome shotgun (WGS) entry which is preliminary data.</text>
</comment>
<reference evidence="1 2" key="1">
    <citation type="journal article" date="2018" name="Sci. Rep.">
        <title>Genomic signatures of local adaptation to the degree of environmental predictability in rotifers.</title>
        <authorList>
            <person name="Franch-Gras L."/>
            <person name="Hahn C."/>
            <person name="Garcia-Roger E.M."/>
            <person name="Carmona M.J."/>
            <person name="Serra M."/>
            <person name="Gomez A."/>
        </authorList>
    </citation>
    <scope>NUCLEOTIDE SEQUENCE [LARGE SCALE GENOMIC DNA]</scope>
    <source>
        <strain evidence="1">HYR1</strain>
    </source>
</reference>
<proteinExistence type="predicted"/>
<dbReference type="Proteomes" id="UP000276133">
    <property type="component" value="Unassembled WGS sequence"/>
</dbReference>
<keyword evidence="2" id="KW-1185">Reference proteome</keyword>
<dbReference type="EMBL" id="REGN01010154">
    <property type="protein sequence ID" value="RMZ99578.1"/>
    <property type="molecule type" value="Genomic_DNA"/>
</dbReference>
<evidence type="ECO:0000313" key="1">
    <source>
        <dbReference type="EMBL" id="RMZ99578.1"/>
    </source>
</evidence>
<sequence length="86" mass="9688">MTFSWVSMTTRSMRVLALKMEKTWPSFPITCCSSFFRFTLLLVCCRLAGSSSRVTFSWDMQFKLVAEAELVGTAGEDDTNGLSEEL</sequence>
<name>A0A3M7PKR8_BRAPC</name>
<evidence type="ECO:0000313" key="2">
    <source>
        <dbReference type="Proteomes" id="UP000276133"/>
    </source>
</evidence>
<protein>
    <submittedName>
        <fullName evidence="1">Uncharacterized protein</fullName>
    </submittedName>
</protein>
<dbReference type="AlphaFoldDB" id="A0A3M7PKR8"/>
<accession>A0A3M7PKR8</accession>
<gene>
    <name evidence="1" type="ORF">BpHYR1_029072</name>
</gene>
<organism evidence="1 2">
    <name type="scientific">Brachionus plicatilis</name>
    <name type="common">Marine rotifer</name>
    <name type="synonym">Brachionus muelleri</name>
    <dbReference type="NCBI Taxonomy" id="10195"/>
    <lineage>
        <taxon>Eukaryota</taxon>
        <taxon>Metazoa</taxon>
        <taxon>Spiralia</taxon>
        <taxon>Gnathifera</taxon>
        <taxon>Rotifera</taxon>
        <taxon>Eurotatoria</taxon>
        <taxon>Monogononta</taxon>
        <taxon>Pseudotrocha</taxon>
        <taxon>Ploima</taxon>
        <taxon>Brachionidae</taxon>
        <taxon>Brachionus</taxon>
    </lineage>
</organism>